<reference evidence="1" key="1">
    <citation type="journal article" date="2014" name="Int. J. Syst. Evol. Microbiol.">
        <title>Complete genome sequence of Corynebacterium casei LMG S-19264T (=DSM 44701T), isolated from a smear-ripened cheese.</title>
        <authorList>
            <consortium name="US DOE Joint Genome Institute (JGI-PGF)"/>
            <person name="Walter F."/>
            <person name="Albersmeier A."/>
            <person name="Kalinowski J."/>
            <person name="Ruckert C."/>
        </authorList>
    </citation>
    <scope>NUCLEOTIDE SEQUENCE</scope>
    <source>
        <strain evidence="1">CGMCC 1.10998</strain>
    </source>
</reference>
<gene>
    <name evidence="1" type="ORF">GCM10011396_52890</name>
</gene>
<evidence type="ECO:0000313" key="1">
    <source>
        <dbReference type="EMBL" id="GGC98781.1"/>
    </source>
</evidence>
<evidence type="ECO:0000313" key="2">
    <source>
        <dbReference type="Proteomes" id="UP000637423"/>
    </source>
</evidence>
<dbReference type="AlphaFoldDB" id="A0A916XRM5"/>
<name>A0A916XRM5_9BURK</name>
<reference evidence="1" key="2">
    <citation type="submission" date="2020-09" db="EMBL/GenBank/DDBJ databases">
        <authorList>
            <person name="Sun Q."/>
            <person name="Zhou Y."/>
        </authorList>
    </citation>
    <scope>NUCLEOTIDE SEQUENCE</scope>
    <source>
        <strain evidence="1">CGMCC 1.10998</strain>
    </source>
</reference>
<dbReference type="Proteomes" id="UP000637423">
    <property type="component" value="Unassembled WGS sequence"/>
</dbReference>
<organism evidence="1 2">
    <name type="scientific">Undibacterium terreum</name>
    <dbReference type="NCBI Taxonomy" id="1224302"/>
    <lineage>
        <taxon>Bacteria</taxon>
        <taxon>Pseudomonadati</taxon>
        <taxon>Pseudomonadota</taxon>
        <taxon>Betaproteobacteria</taxon>
        <taxon>Burkholderiales</taxon>
        <taxon>Oxalobacteraceae</taxon>
        <taxon>Undibacterium</taxon>
    </lineage>
</organism>
<keyword evidence="2" id="KW-1185">Reference proteome</keyword>
<comment type="caution">
    <text evidence="1">The sequence shown here is derived from an EMBL/GenBank/DDBJ whole genome shotgun (WGS) entry which is preliminary data.</text>
</comment>
<accession>A0A916XRM5</accession>
<protein>
    <submittedName>
        <fullName evidence="1">Uncharacterized protein</fullName>
    </submittedName>
</protein>
<dbReference type="RefSeq" id="WP_188569172.1">
    <property type="nucleotide sequence ID" value="NZ_BMED01000008.1"/>
</dbReference>
<dbReference type="EMBL" id="BMED01000008">
    <property type="protein sequence ID" value="GGC98781.1"/>
    <property type="molecule type" value="Genomic_DNA"/>
</dbReference>
<sequence>MSNDAIRNGFTRLQELVDAAESPEAKALLEAIQIHAFILDARLASLEHIAGTSGTRGSRGILGA</sequence>
<proteinExistence type="predicted"/>